<name>A0ABV1I1F9_9FIRM</name>
<dbReference type="PANTHER" id="PTHR43830:SF3">
    <property type="entry name" value="PROTEIN PSP1"/>
    <property type="match status" value="1"/>
</dbReference>
<protein>
    <submittedName>
        <fullName evidence="3">Stage 0 sporulation family protein</fullName>
    </submittedName>
</protein>
<dbReference type="PROSITE" id="PS51411">
    <property type="entry name" value="PSP1_C"/>
    <property type="match status" value="1"/>
</dbReference>
<accession>A0ABV1I1F9</accession>
<evidence type="ECO:0000313" key="4">
    <source>
        <dbReference type="Proteomes" id="UP001470288"/>
    </source>
</evidence>
<evidence type="ECO:0000313" key="3">
    <source>
        <dbReference type="EMBL" id="MEQ2579023.1"/>
    </source>
</evidence>
<organism evidence="3 4">
    <name type="scientific">Hominiventricola aquisgranensis</name>
    <dbReference type="NCBI Taxonomy" id="3133164"/>
    <lineage>
        <taxon>Bacteria</taxon>
        <taxon>Bacillati</taxon>
        <taxon>Bacillota</taxon>
        <taxon>Clostridia</taxon>
        <taxon>Lachnospirales</taxon>
        <taxon>Lachnospiraceae</taxon>
        <taxon>Hominiventricola</taxon>
    </lineage>
</organism>
<keyword evidence="4" id="KW-1185">Reference proteome</keyword>
<gene>
    <name evidence="3" type="ORF">WMO62_09255</name>
</gene>
<dbReference type="InterPro" id="IPR047767">
    <property type="entry name" value="PSP1-like"/>
</dbReference>
<dbReference type="Proteomes" id="UP001470288">
    <property type="component" value="Unassembled WGS sequence"/>
</dbReference>
<dbReference type="NCBIfam" id="NF041131">
    <property type="entry name" value="RicT_YaaT_fam"/>
    <property type="match status" value="1"/>
</dbReference>
<dbReference type="PANTHER" id="PTHR43830">
    <property type="entry name" value="PROTEIN PSP1"/>
    <property type="match status" value="1"/>
</dbReference>
<evidence type="ECO:0000256" key="1">
    <source>
        <dbReference type="SAM" id="MobiDB-lite"/>
    </source>
</evidence>
<dbReference type="EMBL" id="JBBMFC010000014">
    <property type="protein sequence ID" value="MEQ2579023.1"/>
    <property type="molecule type" value="Genomic_DNA"/>
</dbReference>
<proteinExistence type="predicted"/>
<feature type="region of interest" description="Disordered" evidence="1">
    <location>
        <begin position="270"/>
        <end position="311"/>
    </location>
</feature>
<evidence type="ECO:0000259" key="2">
    <source>
        <dbReference type="PROSITE" id="PS51411"/>
    </source>
</evidence>
<reference evidence="3 4" key="1">
    <citation type="submission" date="2024-03" db="EMBL/GenBank/DDBJ databases">
        <title>Human intestinal bacterial collection.</title>
        <authorList>
            <person name="Pauvert C."/>
            <person name="Hitch T.C.A."/>
            <person name="Clavel T."/>
        </authorList>
    </citation>
    <scope>NUCLEOTIDE SEQUENCE [LARGE SCALE GENOMIC DNA]</scope>
    <source>
        <strain evidence="3 4">CLA-AA-H78B</strain>
    </source>
</reference>
<sequence>MIKVIGVRFRQAGKIYYFSPGKLKINRGDHVIVETARGVEYGYVVVGNRDVEDDRVVQPLKPVIRMATEQDDQQAAANKEKEKEAFKICKEKIKKHGLEMKLIDTEYTFDNNKVLFYFTADGRIDFRELVKDLASVFKTRIELRQIGVRDETKILGGIGICGRPLCCNTHQSEFLPVSIKMAKEQNLSLNPTKISGVCGRLMCCLKHEQETYEDLNSRLPGIGDYVTARDGSKGEVSSVNVLRQLVKVIVTLENEEKEIREYKVEELRFKPRRKKEKGGKNQNHGHDFQDKELKELEALEKKEGKSKLNDK</sequence>
<dbReference type="InterPro" id="IPR007557">
    <property type="entry name" value="PSP1_C"/>
</dbReference>
<dbReference type="Pfam" id="PF04468">
    <property type="entry name" value="PSP1"/>
    <property type="match status" value="1"/>
</dbReference>
<feature type="compositionally biased region" description="Basic and acidic residues" evidence="1">
    <location>
        <begin position="284"/>
        <end position="311"/>
    </location>
</feature>
<comment type="caution">
    <text evidence="3">The sequence shown here is derived from an EMBL/GenBank/DDBJ whole genome shotgun (WGS) entry which is preliminary data.</text>
</comment>
<dbReference type="RefSeq" id="WP_117499924.1">
    <property type="nucleotide sequence ID" value="NZ_JBBMFC010000014.1"/>
</dbReference>
<feature type="domain" description="PSP1 C-terminal" evidence="2">
    <location>
        <begin position="61"/>
        <end position="146"/>
    </location>
</feature>